<gene>
    <name evidence="3" type="ORF">ABEB36_013988</name>
</gene>
<comment type="subcellular location">
    <subcellularLocation>
        <location evidence="1">Nucleus</location>
    </subcellularLocation>
</comment>
<organism evidence="3 4">
    <name type="scientific">Hypothenemus hampei</name>
    <name type="common">Coffee berry borer</name>
    <dbReference type="NCBI Taxonomy" id="57062"/>
    <lineage>
        <taxon>Eukaryota</taxon>
        <taxon>Metazoa</taxon>
        <taxon>Ecdysozoa</taxon>
        <taxon>Arthropoda</taxon>
        <taxon>Hexapoda</taxon>
        <taxon>Insecta</taxon>
        <taxon>Pterygota</taxon>
        <taxon>Neoptera</taxon>
        <taxon>Endopterygota</taxon>
        <taxon>Coleoptera</taxon>
        <taxon>Polyphaga</taxon>
        <taxon>Cucujiformia</taxon>
        <taxon>Curculionidae</taxon>
        <taxon>Scolytinae</taxon>
        <taxon>Hypothenemus</taxon>
    </lineage>
</organism>
<dbReference type="Proteomes" id="UP001566132">
    <property type="component" value="Unassembled WGS sequence"/>
</dbReference>
<evidence type="ECO:0000256" key="2">
    <source>
        <dbReference type="SAM" id="MobiDB-lite"/>
    </source>
</evidence>
<dbReference type="GO" id="GO:0005634">
    <property type="term" value="C:nucleus"/>
    <property type="evidence" value="ECO:0007669"/>
    <property type="project" value="UniProtKB-SubCell"/>
</dbReference>
<dbReference type="SUPFAM" id="SSF46689">
    <property type="entry name" value="Homeodomain-like"/>
    <property type="match status" value="1"/>
</dbReference>
<dbReference type="AlphaFoldDB" id="A0ABD1E382"/>
<sequence length="134" mass="15260">MVRLKLNLEEFFHVSQSVISRLLTRFQQTGNFAERLRIGRPKKTTAAQDHLVRISARRDPLSTCRQLSGNLADDTGVQVSIETIHMKVTRLVLMVRLGEVLTVPEGEFDGEDVDEDEEGEDDDEEEFLRGSCDR</sequence>
<feature type="compositionally biased region" description="Acidic residues" evidence="2">
    <location>
        <begin position="106"/>
        <end position="126"/>
    </location>
</feature>
<evidence type="ECO:0000256" key="1">
    <source>
        <dbReference type="ARBA" id="ARBA00004123"/>
    </source>
</evidence>
<feature type="region of interest" description="Disordered" evidence="2">
    <location>
        <begin position="106"/>
        <end position="134"/>
    </location>
</feature>
<protein>
    <submittedName>
        <fullName evidence="3">Uncharacterized protein</fullName>
    </submittedName>
</protein>
<name>A0ABD1E382_HYPHA</name>
<evidence type="ECO:0000313" key="3">
    <source>
        <dbReference type="EMBL" id="KAL1489043.1"/>
    </source>
</evidence>
<evidence type="ECO:0000313" key="4">
    <source>
        <dbReference type="Proteomes" id="UP001566132"/>
    </source>
</evidence>
<comment type="caution">
    <text evidence="3">The sequence shown here is derived from an EMBL/GenBank/DDBJ whole genome shotgun (WGS) entry which is preliminary data.</text>
</comment>
<dbReference type="EMBL" id="JBDJPC010000012">
    <property type="protein sequence ID" value="KAL1489043.1"/>
    <property type="molecule type" value="Genomic_DNA"/>
</dbReference>
<reference evidence="3 4" key="1">
    <citation type="submission" date="2024-05" db="EMBL/GenBank/DDBJ databases">
        <title>Genetic variation in Jamaican populations of the coffee berry borer (Hypothenemus hampei).</title>
        <authorList>
            <person name="Errbii M."/>
            <person name="Myrie A."/>
        </authorList>
    </citation>
    <scope>NUCLEOTIDE SEQUENCE [LARGE SCALE GENOMIC DNA]</scope>
    <source>
        <strain evidence="3">JA-Hopewell-2020-01-JO</strain>
        <tissue evidence="3">Whole body</tissue>
    </source>
</reference>
<dbReference type="Pfam" id="PF13565">
    <property type="entry name" value="HTH_32"/>
    <property type="match status" value="1"/>
</dbReference>
<dbReference type="InterPro" id="IPR009057">
    <property type="entry name" value="Homeodomain-like_sf"/>
</dbReference>
<proteinExistence type="predicted"/>
<accession>A0ABD1E382</accession>
<keyword evidence="4" id="KW-1185">Reference proteome</keyword>